<feature type="domain" description="Lactate/malate dehydrogenase C-terminal" evidence="13">
    <location>
        <begin position="163"/>
        <end position="324"/>
    </location>
</feature>
<feature type="binding site" evidence="10">
    <location>
        <position position="52"/>
    </location>
    <ligand>
        <name>NAD(+)</name>
        <dbReference type="ChEBI" id="CHEBI:57540"/>
    </ligand>
</feature>
<dbReference type="FunFam" id="3.90.110.10:FF:000003">
    <property type="entry name" value="L-lactate dehydrogenase A chain"/>
    <property type="match status" value="1"/>
</dbReference>
<comment type="subcellular location">
    <subcellularLocation>
        <location evidence="1">Cytoplasm</location>
    </subcellularLocation>
</comment>
<dbReference type="InterPro" id="IPR018177">
    <property type="entry name" value="L-lactate_DH_AS"/>
</dbReference>
<evidence type="ECO:0000313" key="16">
    <source>
        <dbReference type="RefSeq" id="XP_055367381.1"/>
    </source>
</evidence>
<dbReference type="CTD" id="30497"/>
<sequence length="333" mass="36186">MASVEQKLLTTVSSTPEPPRNKVTVVGVGQVGMACAMSIILRDLCDELALVDVMEDRLKGEMMDLQHGSLFLKCPKIVADKDYAVTANSRLVVVTAGVRQQEGESRLNLVQRNVNVFKCIIPQIVKYSPNCTLIVVSNPVDVLTYVTWKLSGLPKHRVIGSGTNLDSARFRQMMAERFGIHASSFGGFVLGEHGDTSVPIWSGTNVAGMNLQKLNPEIGTDADKEKWKGVHKAVVDSAYEVIKLKGYTNWAIGLSVADLTESIVKNLSRVHPVSTMVKGMYGIGNEVFLSLPCVLNGGGVSSVINLSLMDDEVAQLKKSADTLWGIQKDLKDL</sequence>
<dbReference type="AlphaFoldDB" id="A0A6P7NF36"/>
<dbReference type="Gene3D" id="3.40.50.720">
    <property type="entry name" value="NAD(P)-binding Rossmann-like Domain"/>
    <property type="match status" value="1"/>
</dbReference>
<dbReference type="CDD" id="cd05293">
    <property type="entry name" value="LDH_1"/>
    <property type="match status" value="1"/>
</dbReference>
<evidence type="ECO:0000256" key="8">
    <source>
        <dbReference type="ARBA" id="ARBA00023027"/>
    </source>
</evidence>
<evidence type="ECO:0000256" key="3">
    <source>
        <dbReference type="ARBA" id="ARBA00006054"/>
    </source>
</evidence>
<protein>
    <recommendedName>
        <fullName evidence="5 11">L-lactate dehydrogenase</fullName>
        <ecNumber evidence="5 11">1.1.1.27</ecNumber>
    </recommendedName>
</protein>
<comment type="subunit">
    <text evidence="4">Homotetramer.</text>
</comment>
<evidence type="ECO:0000256" key="9">
    <source>
        <dbReference type="PIRSR" id="PIRSR000102-1"/>
    </source>
</evidence>
<keyword evidence="6" id="KW-0963">Cytoplasm</keyword>
<evidence type="ECO:0000313" key="14">
    <source>
        <dbReference type="Proteomes" id="UP000515150"/>
    </source>
</evidence>
<dbReference type="PRINTS" id="PR00086">
    <property type="entry name" value="LLDHDRGNASE"/>
</dbReference>
<dbReference type="Pfam" id="PF00056">
    <property type="entry name" value="Ldh_1_N"/>
    <property type="match status" value="1"/>
</dbReference>
<dbReference type="PANTHER" id="PTHR43128:SF2">
    <property type="entry name" value="L-LACTATE DEHYDROGENASE B CHAIN"/>
    <property type="match status" value="1"/>
</dbReference>
<dbReference type="GeneID" id="114861369"/>
<dbReference type="KEGG" id="bspl:114861369"/>
<dbReference type="PIRSF" id="PIRSF000102">
    <property type="entry name" value="Lac_mal_DH"/>
    <property type="match status" value="1"/>
</dbReference>
<evidence type="ECO:0000256" key="2">
    <source>
        <dbReference type="ARBA" id="ARBA00004843"/>
    </source>
</evidence>
<feature type="domain" description="Lactate/malate dehydrogenase N-terminal" evidence="12">
    <location>
        <begin position="22"/>
        <end position="160"/>
    </location>
</feature>
<dbReference type="InterPro" id="IPR011304">
    <property type="entry name" value="L-lactate_DH"/>
</dbReference>
<dbReference type="InParanoid" id="A0A6P7NF36"/>
<dbReference type="SUPFAM" id="SSF51735">
    <property type="entry name" value="NAD(P)-binding Rossmann-fold domains"/>
    <property type="match status" value="1"/>
</dbReference>
<comment type="similarity">
    <text evidence="3">Belongs to the LDH/MDH superfamily. LDH family.</text>
</comment>
<comment type="pathway">
    <text evidence="2 11">Fermentation; pyruvate fermentation to lactate; (S)-lactate from pyruvate: step 1/1.</text>
</comment>
<feature type="active site" description="Proton acceptor" evidence="9">
    <location>
        <position position="193"/>
    </location>
</feature>
<keyword evidence="14" id="KW-1185">Reference proteome</keyword>
<feature type="binding site" evidence="10">
    <location>
        <position position="113"/>
    </location>
    <ligand>
        <name>NAD(+)</name>
        <dbReference type="ChEBI" id="CHEBI:57540"/>
    </ligand>
</feature>
<evidence type="ECO:0000259" key="13">
    <source>
        <dbReference type="Pfam" id="PF02866"/>
    </source>
</evidence>
<organism evidence="14 15">
    <name type="scientific">Betta splendens</name>
    <name type="common">Siamese fighting fish</name>
    <dbReference type="NCBI Taxonomy" id="158456"/>
    <lineage>
        <taxon>Eukaryota</taxon>
        <taxon>Metazoa</taxon>
        <taxon>Chordata</taxon>
        <taxon>Craniata</taxon>
        <taxon>Vertebrata</taxon>
        <taxon>Euteleostomi</taxon>
        <taxon>Actinopterygii</taxon>
        <taxon>Neopterygii</taxon>
        <taxon>Teleostei</taxon>
        <taxon>Neoteleostei</taxon>
        <taxon>Acanthomorphata</taxon>
        <taxon>Anabantaria</taxon>
        <taxon>Anabantiformes</taxon>
        <taxon>Anabantoidei</taxon>
        <taxon>Osphronemidae</taxon>
        <taxon>Betta</taxon>
    </lineage>
</organism>
<dbReference type="InterPro" id="IPR036291">
    <property type="entry name" value="NAD(P)-bd_dom_sf"/>
</dbReference>
<dbReference type="GO" id="GO:0004459">
    <property type="term" value="F:L-lactate dehydrogenase (NAD+) activity"/>
    <property type="evidence" value="ECO:0007669"/>
    <property type="project" value="UniProtKB-EC"/>
</dbReference>
<dbReference type="HAMAP" id="MF_00488">
    <property type="entry name" value="Lactate_dehydrog"/>
    <property type="match status" value="1"/>
</dbReference>
<evidence type="ECO:0000256" key="5">
    <source>
        <dbReference type="ARBA" id="ARBA00012967"/>
    </source>
</evidence>
<dbReference type="InterPro" id="IPR001557">
    <property type="entry name" value="L-lactate/malate_DH"/>
</dbReference>
<reference evidence="15 16" key="1">
    <citation type="submission" date="2025-04" db="UniProtKB">
        <authorList>
            <consortium name="RefSeq"/>
        </authorList>
    </citation>
    <scope>IDENTIFICATION</scope>
</reference>
<evidence type="ECO:0000313" key="15">
    <source>
        <dbReference type="RefSeq" id="XP_029016329.1"/>
    </source>
</evidence>
<dbReference type="Gene3D" id="3.90.110.10">
    <property type="entry name" value="Lactate dehydrogenase/glycoside hydrolase, family 4, C-terminal"/>
    <property type="match status" value="1"/>
</dbReference>
<dbReference type="PANTHER" id="PTHR43128">
    <property type="entry name" value="L-2-HYDROXYCARBOXYLATE DEHYDROGENASE (NAD(P)(+))"/>
    <property type="match status" value="1"/>
</dbReference>
<dbReference type="InterPro" id="IPR001236">
    <property type="entry name" value="Lactate/malate_DH_N"/>
</dbReference>
<dbReference type="Pfam" id="PF02866">
    <property type="entry name" value="Ldh_1_C"/>
    <property type="match status" value="1"/>
</dbReference>
<accession>A0A6P7NF36</accession>
<dbReference type="RefSeq" id="XP_029016329.1">
    <property type="nucleotide sequence ID" value="XM_029160496.3"/>
</dbReference>
<gene>
    <name evidence="15 16" type="primary">ldhba</name>
</gene>
<dbReference type="NCBIfam" id="TIGR01771">
    <property type="entry name" value="L-LDH-NAD"/>
    <property type="match status" value="1"/>
</dbReference>
<keyword evidence="7 11" id="KW-0560">Oxidoreductase</keyword>
<dbReference type="GO" id="GO:0005737">
    <property type="term" value="C:cytoplasm"/>
    <property type="evidence" value="ECO:0007669"/>
    <property type="project" value="UniProtKB-SubCell"/>
</dbReference>
<dbReference type="GO" id="GO:0006089">
    <property type="term" value="P:lactate metabolic process"/>
    <property type="evidence" value="ECO:0007669"/>
    <property type="project" value="TreeGrafter"/>
</dbReference>
<dbReference type="PROSITE" id="PS00064">
    <property type="entry name" value="L_LDH"/>
    <property type="match status" value="1"/>
</dbReference>
<dbReference type="GeneTree" id="ENSGT00940000153525"/>
<dbReference type="FunFam" id="3.40.50.720:FF:000029">
    <property type="entry name" value="L-lactate dehydrogenase A chain"/>
    <property type="match status" value="1"/>
</dbReference>
<evidence type="ECO:0000256" key="10">
    <source>
        <dbReference type="PIRSR" id="PIRSR000102-3"/>
    </source>
</evidence>
<comment type="catalytic activity">
    <reaction evidence="11">
        <text>(S)-lactate + NAD(+) = pyruvate + NADH + H(+)</text>
        <dbReference type="Rhea" id="RHEA:23444"/>
        <dbReference type="ChEBI" id="CHEBI:15361"/>
        <dbReference type="ChEBI" id="CHEBI:15378"/>
        <dbReference type="ChEBI" id="CHEBI:16651"/>
        <dbReference type="ChEBI" id="CHEBI:57540"/>
        <dbReference type="ChEBI" id="CHEBI:57945"/>
        <dbReference type="EC" id="1.1.1.27"/>
    </reaction>
</comment>
<feature type="binding site" evidence="10">
    <location>
        <begin position="136"/>
        <end position="138"/>
    </location>
    <ligand>
        <name>NAD(+)</name>
        <dbReference type="ChEBI" id="CHEBI:57540"/>
    </ligand>
</feature>
<proteinExistence type="inferred from homology"/>
<evidence type="ECO:0000256" key="11">
    <source>
        <dbReference type="RuleBase" id="RU000496"/>
    </source>
</evidence>
<keyword evidence="8 10" id="KW-0520">NAD</keyword>
<dbReference type="RefSeq" id="XP_055367381.1">
    <property type="nucleotide sequence ID" value="XM_055511406.1"/>
</dbReference>
<feature type="binding site" evidence="10">
    <location>
        <begin position="27"/>
        <end position="32"/>
    </location>
    <ligand>
        <name>NAD(+)</name>
        <dbReference type="ChEBI" id="CHEBI:57540"/>
    </ligand>
</feature>
<dbReference type="SUPFAM" id="SSF56327">
    <property type="entry name" value="LDH C-terminal domain-like"/>
    <property type="match status" value="1"/>
</dbReference>
<dbReference type="InterPro" id="IPR015955">
    <property type="entry name" value="Lactate_DH/Glyco_Ohase_4_C"/>
</dbReference>
<evidence type="ECO:0000259" key="12">
    <source>
        <dbReference type="Pfam" id="PF00056"/>
    </source>
</evidence>
<evidence type="ECO:0000256" key="6">
    <source>
        <dbReference type="ARBA" id="ARBA00022490"/>
    </source>
</evidence>
<evidence type="ECO:0000256" key="4">
    <source>
        <dbReference type="ARBA" id="ARBA00011881"/>
    </source>
</evidence>
<evidence type="ECO:0000256" key="1">
    <source>
        <dbReference type="ARBA" id="ARBA00004496"/>
    </source>
</evidence>
<evidence type="ECO:0000256" key="7">
    <source>
        <dbReference type="ARBA" id="ARBA00023002"/>
    </source>
</evidence>
<name>A0A6P7NF36_BETSP</name>
<dbReference type="PROSITE" id="PS51257">
    <property type="entry name" value="PROKAR_LIPOPROTEIN"/>
    <property type="match status" value="1"/>
</dbReference>
<dbReference type="Proteomes" id="UP000515150">
    <property type="component" value="Chromosome 9"/>
</dbReference>
<dbReference type="UniPathway" id="UPA00554">
    <property type="reaction ID" value="UER00611"/>
</dbReference>
<dbReference type="OrthoDB" id="5405561at2759"/>
<dbReference type="EC" id="1.1.1.27" evidence="5 11"/>
<dbReference type="InterPro" id="IPR022383">
    <property type="entry name" value="Lactate/malate_DH_C"/>
</dbReference>